<evidence type="ECO:0000313" key="1">
    <source>
        <dbReference type="EMBL" id="KAI3826888.1"/>
    </source>
</evidence>
<reference evidence="2" key="1">
    <citation type="journal article" date="2022" name="Mol. Ecol. Resour.">
        <title>The genomes of chicory, endive, great burdock and yacon provide insights into Asteraceae palaeo-polyploidization history and plant inulin production.</title>
        <authorList>
            <person name="Fan W."/>
            <person name="Wang S."/>
            <person name="Wang H."/>
            <person name="Wang A."/>
            <person name="Jiang F."/>
            <person name="Liu H."/>
            <person name="Zhao H."/>
            <person name="Xu D."/>
            <person name="Zhang Y."/>
        </authorList>
    </citation>
    <scope>NUCLEOTIDE SEQUENCE [LARGE SCALE GENOMIC DNA]</scope>
    <source>
        <strain evidence="2">cv. Yunnan</strain>
    </source>
</reference>
<dbReference type="Proteomes" id="UP001056120">
    <property type="component" value="Linkage Group LG01"/>
</dbReference>
<organism evidence="1 2">
    <name type="scientific">Smallanthus sonchifolius</name>
    <dbReference type="NCBI Taxonomy" id="185202"/>
    <lineage>
        <taxon>Eukaryota</taxon>
        <taxon>Viridiplantae</taxon>
        <taxon>Streptophyta</taxon>
        <taxon>Embryophyta</taxon>
        <taxon>Tracheophyta</taxon>
        <taxon>Spermatophyta</taxon>
        <taxon>Magnoliopsida</taxon>
        <taxon>eudicotyledons</taxon>
        <taxon>Gunneridae</taxon>
        <taxon>Pentapetalae</taxon>
        <taxon>asterids</taxon>
        <taxon>campanulids</taxon>
        <taxon>Asterales</taxon>
        <taxon>Asteraceae</taxon>
        <taxon>Asteroideae</taxon>
        <taxon>Heliantheae alliance</taxon>
        <taxon>Millerieae</taxon>
        <taxon>Smallanthus</taxon>
    </lineage>
</organism>
<gene>
    <name evidence="1" type="ORF">L1987_00948</name>
</gene>
<name>A0ACB9K3M6_9ASTR</name>
<accession>A0ACB9K3M6</accession>
<reference evidence="1 2" key="2">
    <citation type="journal article" date="2022" name="Mol. Ecol. Resour.">
        <title>The genomes of chicory, endive, great burdock and yacon provide insights into Asteraceae paleo-polyploidization history and plant inulin production.</title>
        <authorList>
            <person name="Fan W."/>
            <person name="Wang S."/>
            <person name="Wang H."/>
            <person name="Wang A."/>
            <person name="Jiang F."/>
            <person name="Liu H."/>
            <person name="Zhao H."/>
            <person name="Xu D."/>
            <person name="Zhang Y."/>
        </authorList>
    </citation>
    <scope>NUCLEOTIDE SEQUENCE [LARGE SCALE GENOMIC DNA]</scope>
    <source>
        <strain evidence="2">cv. Yunnan</strain>
        <tissue evidence="1">Leaves</tissue>
    </source>
</reference>
<comment type="caution">
    <text evidence="1">The sequence shown here is derived from an EMBL/GenBank/DDBJ whole genome shotgun (WGS) entry which is preliminary data.</text>
</comment>
<proteinExistence type="predicted"/>
<sequence>MCPGFIQTNNEIAIGGSISPTSQVGGSQYEITILIWKDGRQGDWWMQLGNGKVIGYWPASLFSHLSESASEIEWGGEVINLGLNGHHTTTPMGSGHFPVQGFGKASYIRNIQTVNESNTLRAPNDLKTYTPQKSCYDILNGINDNWGTHFFYGGPGQNPNCP</sequence>
<protein>
    <submittedName>
        <fullName evidence="1">Uncharacterized protein</fullName>
    </submittedName>
</protein>
<evidence type="ECO:0000313" key="2">
    <source>
        <dbReference type="Proteomes" id="UP001056120"/>
    </source>
</evidence>
<dbReference type="EMBL" id="CM042018">
    <property type="protein sequence ID" value="KAI3826888.1"/>
    <property type="molecule type" value="Genomic_DNA"/>
</dbReference>
<keyword evidence="2" id="KW-1185">Reference proteome</keyword>